<gene>
    <name evidence="9" type="ORF">TRIADDRAFT_27764</name>
</gene>
<dbReference type="HOGENOM" id="CLU_036904_2_0_1"/>
<feature type="domain" description="Caspase family p20" evidence="8">
    <location>
        <begin position="1"/>
        <end position="117"/>
    </location>
</feature>
<dbReference type="GeneID" id="6755359"/>
<dbReference type="PRINTS" id="PR00376">
    <property type="entry name" value="IL1BCENZYME"/>
</dbReference>
<comment type="similarity">
    <text evidence="1 6">Belongs to the peptidase C14A family.</text>
</comment>
<evidence type="ECO:0000259" key="7">
    <source>
        <dbReference type="PROSITE" id="PS50207"/>
    </source>
</evidence>
<keyword evidence="10" id="KW-1185">Reference proteome</keyword>
<dbReference type="GO" id="GO:0004197">
    <property type="term" value="F:cysteine-type endopeptidase activity"/>
    <property type="evidence" value="ECO:0007669"/>
    <property type="project" value="InterPro"/>
</dbReference>
<dbReference type="PhylomeDB" id="B3S1J3"/>
<evidence type="ECO:0000313" key="9">
    <source>
        <dbReference type="EMBL" id="EDV23553.1"/>
    </source>
</evidence>
<dbReference type="PANTHER" id="PTHR10454">
    <property type="entry name" value="CASPASE"/>
    <property type="match status" value="1"/>
</dbReference>
<dbReference type="GO" id="GO:0006508">
    <property type="term" value="P:proteolysis"/>
    <property type="evidence" value="ECO:0007669"/>
    <property type="project" value="UniProtKB-KW"/>
</dbReference>
<keyword evidence="3" id="KW-0378">Hydrolase</keyword>
<keyword evidence="4" id="KW-0788">Thiol protease</keyword>
<evidence type="ECO:0000313" key="10">
    <source>
        <dbReference type="Proteomes" id="UP000009022"/>
    </source>
</evidence>
<protein>
    <recommendedName>
        <fullName evidence="11">Caspase 3</fullName>
    </recommendedName>
</protein>
<dbReference type="CTD" id="6755359"/>
<dbReference type="PROSITE" id="PS50208">
    <property type="entry name" value="CASPASE_P20"/>
    <property type="match status" value="1"/>
</dbReference>
<evidence type="ECO:0000256" key="6">
    <source>
        <dbReference type="RuleBase" id="RU003971"/>
    </source>
</evidence>
<dbReference type="AlphaFoldDB" id="B3S1J3"/>
<dbReference type="InterPro" id="IPR002138">
    <property type="entry name" value="Pept_C14_p10"/>
</dbReference>
<evidence type="ECO:0000256" key="1">
    <source>
        <dbReference type="ARBA" id="ARBA00010134"/>
    </source>
</evidence>
<evidence type="ECO:0000256" key="3">
    <source>
        <dbReference type="ARBA" id="ARBA00022801"/>
    </source>
</evidence>
<evidence type="ECO:0000256" key="2">
    <source>
        <dbReference type="ARBA" id="ARBA00022670"/>
    </source>
</evidence>
<dbReference type="Pfam" id="PF00656">
    <property type="entry name" value="Peptidase_C14"/>
    <property type="match status" value="1"/>
</dbReference>
<feature type="domain" description="Caspase family p10" evidence="7">
    <location>
        <begin position="131"/>
        <end position="223"/>
    </location>
</feature>
<name>B3S1J3_TRIAD</name>
<dbReference type="RefSeq" id="XP_002114463.1">
    <property type="nucleotide sequence ID" value="XM_002114427.1"/>
</dbReference>
<evidence type="ECO:0008006" key="11">
    <source>
        <dbReference type="Google" id="ProtNLM"/>
    </source>
</evidence>
<dbReference type="InterPro" id="IPR001309">
    <property type="entry name" value="Pept_C14_p20"/>
</dbReference>
<dbReference type="InParanoid" id="B3S1J3"/>
<dbReference type="CDD" id="cd00032">
    <property type="entry name" value="CASc"/>
    <property type="match status" value="1"/>
</dbReference>
<organism evidence="9 10">
    <name type="scientific">Trichoplax adhaerens</name>
    <name type="common">Trichoplax reptans</name>
    <dbReference type="NCBI Taxonomy" id="10228"/>
    <lineage>
        <taxon>Eukaryota</taxon>
        <taxon>Metazoa</taxon>
        <taxon>Placozoa</taxon>
        <taxon>Uniplacotomia</taxon>
        <taxon>Trichoplacea</taxon>
        <taxon>Trichoplacidae</taxon>
        <taxon>Trichoplax</taxon>
    </lineage>
</organism>
<dbReference type="EMBL" id="DS985247">
    <property type="protein sequence ID" value="EDV23553.1"/>
    <property type="molecule type" value="Genomic_DNA"/>
</dbReference>
<evidence type="ECO:0000259" key="8">
    <source>
        <dbReference type="PROSITE" id="PS50208"/>
    </source>
</evidence>
<proteinExistence type="inferred from homology"/>
<dbReference type="InterPro" id="IPR033139">
    <property type="entry name" value="Caspase_cys_AS"/>
</dbReference>
<evidence type="ECO:0000256" key="4">
    <source>
        <dbReference type="ARBA" id="ARBA00022807"/>
    </source>
</evidence>
<dbReference type="InterPro" id="IPR011600">
    <property type="entry name" value="Pept_C14_caspase"/>
</dbReference>
<dbReference type="PROSITE" id="PS50207">
    <property type="entry name" value="CASPASE_P10"/>
    <property type="match status" value="1"/>
</dbReference>
<dbReference type="PANTHER" id="PTHR10454:SF210">
    <property type="entry name" value="CASPASE-2"/>
    <property type="match status" value="1"/>
</dbReference>
<evidence type="ECO:0000256" key="5">
    <source>
        <dbReference type="ARBA" id="ARBA00023145"/>
    </source>
</evidence>
<accession>B3S1J3</accession>
<dbReference type="Gene3D" id="3.40.50.1460">
    <property type="match status" value="1"/>
</dbReference>
<dbReference type="InterPro" id="IPR016129">
    <property type="entry name" value="Caspase_his_AS"/>
</dbReference>
<dbReference type="Proteomes" id="UP000009022">
    <property type="component" value="Unassembled WGS sequence"/>
</dbReference>
<dbReference type="PROSITE" id="PS01122">
    <property type="entry name" value="CASPASE_CYS"/>
    <property type="match status" value="1"/>
</dbReference>
<dbReference type="OMA" id="NTHIMDI"/>
<feature type="non-terminal residue" evidence="9">
    <location>
        <position position="1"/>
    </location>
</feature>
<dbReference type="InterPro" id="IPR015917">
    <property type="entry name" value="Pept_C14A"/>
</dbReference>
<dbReference type="InterPro" id="IPR029030">
    <property type="entry name" value="Caspase-like_dom_sf"/>
</dbReference>
<dbReference type="OrthoDB" id="6116485at2759"/>
<dbReference type="eggNOG" id="KOG3573">
    <property type="taxonomic scope" value="Eukaryota"/>
</dbReference>
<sequence>NFRKFSQQTGMNARDGSAVDADKLESLFKRLNYIVDRCDNFTVQKIVAKLSDYSKKDHRNYDSFACAFLSHGEHDFIYGKDGKVNLEEMFAKFRGDKCRSLAGKPKIFFIQACRGQNFDSGADEEDVTDFVGSTLPSEGDFLLAYATAPGYFAWRNSAGSWFIQAVVEVFEQYHQHMDLLRMLTRVCCFVAQKESQSNNLMYRGKKQIPSIVSRLRRDLFFSIEAARNSGAYSN</sequence>
<keyword evidence="5" id="KW-0865">Zymogen</keyword>
<dbReference type="SMART" id="SM00115">
    <property type="entry name" value="CASc"/>
    <property type="match status" value="1"/>
</dbReference>
<dbReference type="PROSITE" id="PS01121">
    <property type="entry name" value="CASPASE_HIS"/>
    <property type="match status" value="1"/>
</dbReference>
<dbReference type="SUPFAM" id="SSF52129">
    <property type="entry name" value="Caspase-like"/>
    <property type="match status" value="1"/>
</dbReference>
<dbReference type="FunFam" id="3.40.50.1460:FF:000043">
    <property type="entry name" value="caspase-3-like isoform X1"/>
    <property type="match status" value="1"/>
</dbReference>
<dbReference type="STRING" id="10228.B3S1J3"/>
<keyword evidence="2" id="KW-0645">Protease</keyword>
<dbReference type="KEGG" id="tad:TRIADDRAFT_27764"/>
<dbReference type="InterPro" id="IPR002398">
    <property type="entry name" value="Pept_C14"/>
</dbReference>
<reference evidence="9 10" key="1">
    <citation type="journal article" date="2008" name="Nature">
        <title>The Trichoplax genome and the nature of placozoans.</title>
        <authorList>
            <person name="Srivastava M."/>
            <person name="Begovic E."/>
            <person name="Chapman J."/>
            <person name="Putnam N.H."/>
            <person name="Hellsten U."/>
            <person name="Kawashima T."/>
            <person name="Kuo A."/>
            <person name="Mitros T."/>
            <person name="Salamov A."/>
            <person name="Carpenter M.L."/>
            <person name="Signorovitch A.Y."/>
            <person name="Moreno M.A."/>
            <person name="Kamm K."/>
            <person name="Grimwood J."/>
            <person name="Schmutz J."/>
            <person name="Shapiro H."/>
            <person name="Grigoriev I.V."/>
            <person name="Buss L.W."/>
            <person name="Schierwater B."/>
            <person name="Dellaporta S.L."/>
            <person name="Rokhsar D.S."/>
        </authorList>
    </citation>
    <scope>NUCLEOTIDE SEQUENCE [LARGE SCALE GENOMIC DNA]</scope>
    <source>
        <strain evidence="9 10">Grell-BS-1999</strain>
    </source>
</reference>